<reference evidence="1 2" key="1">
    <citation type="submission" date="2017-04" db="EMBL/GenBank/DDBJ databases">
        <title>Novel microbial lineages endemic to geothermal iron-oxide mats fill important gaps in the evolutionary history of Archaea.</title>
        <authorList>
            <person name="Jay Z.J."/>
            <person name="Beam J.P."/>
            <person name="Dlakic M."/>
            <person name="Rusch D.B."/>
            <person name="Kozubal M.A."/>
            <person name="Inskeep W.P."/>
        </authorList>
    </citation>
    <scope>NUCLEOTIDE SEQUENCE [LARGE SCALE GENOMIC DNA]</scope>
    <source>
        <strain evidence="1">BE_D</strain>
    </source>
</reference>
<comment type="caution">
    <text evidence="1">The sequence shown here is derived from an EMBL/GenBank/DDBJ whole genome shotgun (WGS) entry which is preliminary data.</text>
</comment>
<dbReference type="EMBL" id="NEXD01000007">
    <property type="protein sequence ID" value="PSN86393.1"/>
    <property type="molecule type" value="Genomic_DNA"/>
</dbReference>
<evidence type="ECO:0000313" key="1">
    <source>
        <dbReference type="EMBL" id="PSN86393.1"/>
    </source>
</evidence>
<dbReference type="Pfam" id="PF08734">
    <property type="entry name" value="GYD"/>
    <property type="match status" value="1"/>
</dbReference>
<evidence type="ECO:0008006" key="3">
    <source>
        <dbReference type="Google" id="ProtNLM"/>
    </source>
</evidence>
<name>A0A2R6AJ80_9ARCH</name>
<protein>
    <recommendedName>
        <fullName evidence="3">GYD domain superfamily</fullName>
    </recommendedName>
</protein>
<evidence type="ECO:0000313" key="2">
    <source>
        <dbReference type="Proteomes" id="UP000240569"/>
    </source>
</evidence>
<proteinExistence type="predicted"/>
<organism evidence="1 2">
    <name type="scientific">Candidatus Marsarchaeota G1 archaeon BE_D</name>
    <dbReference type="NCBI Taxonomy" id="1978156"/>
    <lineage>
        <taxon>Archaea</taxon>
        <taxon>Candidatus Marsarchaeota</taxon>
        <taxon>Candidatus Marsarchaeota group 1</taxon>
    </lineage>
</organism>
<dbReference type="AlphaFoldDB" id="A0A2R6AJ80"/>
<sequence>MYFVTLVKFRKKPSKEDFEEFDKLEKEFSKKGLKILQDLYTLGRYDNVMVIEAPDEKTVMSFLLRQSHVVATETLTAIPKEEARRLT</sequence>
<gene>
    <name evidence="1" type="ORF">B9Q02_02570</name>
</gene>
<dbReference type="Proteomes" id="UP000240569">
    <property type="component" value="Unassembled WGS sequence"/>
</dbReference>
<dbReference type="InterPro" id="IPR014845">
    <property type="entry name" value="GYD/TTHA1554"/>
</dbReference>
<accession>A0A2R6AJ80</accession>